<dbReference type="Proteomes" id="UP000827872">
    <property type="component" value="Linkage Group LG09"/>
</dbReference>
<evidence type="ECO:0000313" key="2">
    <source>
        <dbReference type="Proteomes" id="UP000827872"/>
    </source>
</evidence>
<proteinExistence type="predicted"/>
<organism evidence="1 2">
    <name type="scientific">Sphaerodactylus townsendi</name>
    <dbReference type="NCBI Taxonomy" id="933632"/>
    <lineage>
        <taxon>Eukaryota</taxon>
        <taxon>Metazoa</taxon>
        <taxon>Chordata</taxon>
        <taxon>Craniata</taxon>
        <taxon>Vertebrata</taxon>
        <taxon>Euteleostomi</taxon>
        <taxon>Lepidosauria</taxon>
        <taxon>Squamata</taxon>
        <taxon>Bifurcata</taxon>
        <taxon>Gekkota</taxon>
        <taxon>Sphaerodactylidae</taxon>
        <taxon>Sphaerodactylus</taxon>
    </lineage>
</organism>
<dbReference type="EMBL" id="CM037622">
    <property type="protein sequence ID" value="KAH8003376.1"/>
    <property type="molecule type" value="Genomic_DNA"/>
</dbReference>
<comment type="caution">
    <text evidence="1">The sequence shown here is derived from an EMBL/GenBank/DDBJ whole genome shotgun (WGS) entry which is preliminary data.</text>
</comment>
<sequence>MPNKKRKWVDCMDLASFPDDKPVVEGKPSAGTVVAGAAVLSTWLRCGDGFQMDSMLETSKSSERTSRAKKSFTSLLQSTAEGIPKNKSSSEFTEILWSSSGSDLSDDENKTLTARLPSPKVAKYDLVSKDGEPQFIDWEKDSDNEDDGSKTDDTDLDISDADSCANNCFVHGEEEREKSAKVRHFILTNDIVWVT</sequence>
<gene>
    <name evidence="1" type="ORF">K3G42_017803</name>
</gene>
<name>A0ACB8FDK4_9SAUR</name>
<evidence type="ECO:0000313" key="1">
    <source>
        <dbReference type="EMBL" id="KAH8003376.1"/>
    </source>
</evidence>
<protein>
    <submittedName>
        <fullName evidence="1">Uncharacterized protein</fullName>
    </submittedName>
</protein>
<accession>A0ACB8FDK4</accession>
<reference evidence="1" key="1">
    <citation type="submission" date="2021-08" db="EMBL/GenBank/DDBJ databases">
        <title>The first chromosome-level gecko genome reveals the dynamic sex chromosomes of Neotropical dwarf geckos (Sphaerodactylidae: Sphaerodactylus).</title>
        <authorList>
            <person name="Pinto B.J."/>
            <person name="Keating S.E."/>
            <person name="Gamble T."/>
        </authorList>
    </citation>
    <scope>NUCLEOTIDE SEQUENCE</scope>
    <source>
        <strain evidence="1">TG3544</strain>
    </source>
</reference>
<keyword evidence="2" id="KW-1185">Reference proteome</keyword>